<gene>
    <name evidence="1" type="ORF">B0I18_103280</name>
</gene>
<keyword evidence="2" id="KW-1185">Reference proteome</keyword>
<name>A0A2P8D666_9BACT</name>
<accession>A0A2P8D666</accession>
<dbReference type="EMBL" id="PYGD01000003">
    <property type="protein sequence ID" value="PSK92698.1"/>
    <property type="molecule type" value="Genomic_DNA"/>
</dbReference>
<evidence type="ECO:0000313" key="1">
    <source>
        <dbReference type="EMBL" id="PSK92698.1"/>
    </source>
</evidence>
<dbReference type="OrthoDB" id="679907at2"/>
<protein>
    <submittedName>
        <fullName evidence="1">Uncharacterized protein</fullName>
    </submittedName>
</protein>
<reference evidence="1 2" key="1">
    <citation type="submission" date="2018-03" db="EMBL/GenBank/DDBJ databases">
        <title>Genomic Encyclopedia of Type Strains, Phase III (KMG-III): the genomes of soil and plant-associated and newly described type strains.</title>
        <authorList>
            <person name="Whitman W."/>
        </authorList>
    </citation>
    <scope>NUCLEOTIDE SEQUENCE [LARGE SCALE GENOMIC DNA]</scope>
    <source>
        <strain evidence="1 2">CGMCC 1.12700</strain>
    </source>
</reference>
<organism evidence="1 2">
    <name type="scientific">Taibaiella chishuiensis</name>
    <dbReference type="NCBI Taxonomy" id="1434707"/>
    <lineage>
        <taxon>Bacteria</taxon>
        <taxon>Pseudomonadati</taxon>
        <taxon>Bacteroidota</taxon>
        <taxon>Chitinophagia</taxon>
        <taxon>Chitinophagales</taxon>
        <taxon>Chitinophagaceae</taxon>
        <taxon>Taibaiella</taxon>
    </lineage>
</organism>
<comment type="caution">
    <text evidence="1">The sequence shown here is derived from an EMBL/GenBank/DDBJ whole genome shotgun (WGS) entry which is preliminary data.</text>
</comment>
<dbReference type="RefSeq" id="WP_106522878.1">
    <property type="nucleotide sequence ID" value="NZ_PYGD01000003.1"/>
</dbReference>
<evidence type="ECO:0000313" key="2">
    <source>
        <dbReference type="Proteomes" id="UP000240572"/>
    </source>
</evidence>
<dbReference type="Proteomes" id="UP000240572">
    <property type="component" value="Unassembled WGS sequence"/>
</dbReference>
<proteinExistence type="predicted"/>
<dbReference type="AlphaFoldDB" id="A0A2P8D666"/>
<sequence length="315" mass="35468">MIFSTIISSIRQWLSKGNDAGTIEPEKDHSTDDTGARFAWCLTGNIIEHPYAGKDGQPRYGTRHFAPGTKVYCLPHQWGDGYEKIKVIGKHRNSNRSVCLVIPSKYIANWRLQKVYRTYLLELMSHHHHWTGRESDKQMILQMLEWLPEKTLKNKSDALWQRKEEHAVGGLLELGFQPGTDMLMVLSAQGRGIFDCISGQRVARDRNTDYPGADTNGAVPGFGPLAGERVTCGGFEYPNPLKQATADGWEVRIFSLPEAKNDKAARLCIYNIHTKVQHKIASFPYGIDRAYGFSDTGRSFIAGSSPDLLIWSRDI</sequence>